<keyword evidence="3" id="KW-1185">Reference proteome</keyword>
<gene>
    <name evidence="2" type="ORF">CAUJ_LOCUS13904</name>
</gene>
<feature type="transmembrane region" description="Helical" evidence="1">
    <location>
        <begin position="267"/>
        <end position="294"/>
    </location>
</feature>
<evidence type="ECO:0000313" key="3">
    <source>
        <dbReference type="Proteomes" id="UP000835052"/>
    </source>
</evidence>
<reference evidence="2" key="1">
    <citation type="submission" date="2020-10" db="EMBL/GenBank/DDBJ databases">
        <authorList>
            <person name="Kikuchi T."/>
        </authorList>
    </citation>
    <scope>NUCLEOTIDE SEQUENCE</scope>
    <source>
        <strain evidence="2">NKZ352</strain>
    </source>
</reference>
<protein>
    <submittedName>
        <fullName evidence="2">Uncharacterized protein</fullName>
    </submittedName>
</protein>
<dbReference type="Proteomes" id="UP000835052">
    <property type="component" value="Unassembled WGS sequence"/>
</dbReference>
<keyword evidence="1" id="KW-1133">Transmembrane helix</keyword>
<comment type="caution">
    <text evidence="2">The sequence shown here is derived from an EMBL/GenBank/DDBJ whole genome shotgun (WGS) entry which is preliminary data.</text>
</comment>
<dbReference type="EMBL" id="CAJGYM010000112">
    <property type="protein sequence ID" value="CAD6197997.1"/>
    <property type="molecule type" value="Genomic_DNA"/>
</dbReference>
<dbReference type="AlphaFoldDB" id="A0A8S1HRY8"/>
<evidence type="ECO:0000313" key="2">
    <source>
        <dbReference type="EMBL" id="CAD6197997.1"/>
    </source>
</evidence>
<sequence>MNEYLAYVHSSVQQLNFIKRKMNTLDVSSHWNESSSVSLQTNVDQQTDTSPIMKWNCIEGKLSLKLLLMIAMLNAFSAEDCCKRPMTAYGDKEAFPTECDKSKCTEEVIYAENALSGEDVSKFLSSVRKSNTITMVGNTTSYTVANLVEIVHKGPGPAITLQNVVLSMGSFKKLKTIKVDDVSIYCDGTTDLIKIEGSIPQDILDQLHKVENKTLAACKSLTTTQPTVLGATQGVGVSSSNSSAVISPLCTQKIDAEKEKCSSNNTLLYIACAVIVVLLIVSIVSTIIALKLYFCHKKDRPSASLGGSNETHQLMAITQAGVWEVEAHRILYDVPNSVEAMTICKFKPTPRPPGHSEKYREHHGFS</sequence>
<proteinExistence type="predicted"/>
<organism evidence="2 3">
    <name type="scientific">Caenorhabditis auriculariae</name>
    <dbReference type="NCBI Taxonomy" id="2777116"/>
    <lineage>
        <taxon>Eukaryota</taxon>
        <taxon>Metazoa</taxon>
        <taxon>Ecdysozoa</taxon>
        <taxon>Nematoda</taxon>
        <taxon>Chromadorea</taxon>
        <taxon>Rhabditida</taxon>
        <taxon>Rhabditina</taxon>
        <taxon>Rhabditomorpha</taxon>
        <taxon>Rhabditoidea</taxon>
        <taxon>Rhabditidae</taxon>
        <taxon>Peloderinae</taxon>
        <taxon>Caenorhabditis</taxon>
    </lineage>
</organism>
<accession>A0A8S1HRY8</accession>
<keyword evidence="1" id="KW-0472">Membrane</keyword>
<name>A0A8S1HRY8_9PELO</name>
<evidence type="ECO:0000256" key="1">
    <source>
        <dbReference type="SAM" id="Phobius"/>
    </source>
</evidence>
<keyword evidence="1" id="KW-0812">Transmembrane</keyword>